<feature type="repeat" description="TPR" evidence="1">
    <location>
        <begin position="257"/>
        <end position="290"/>
    </location>
</feature>
<evidence type="ECO:0000256" key="2">
    <source>
        <dbReference type="SAM" id="MobiDB-lite"/>
    </source>
</evidence>
<dbReference type="RefSeq" id="XP_001735971.1">
    <property type="nucleotide sequence ID" value="XM_001735919.1"/>
</dbReference>
<evidence type="ECO:0000313" key="4">
    <source>
        <dbReference type="Proteomes" id="UP000008076"/>
    </source>
</evidence>
<feature type="compositionally biased region" description="Acidic residues" evidence="2">
    <location>
        <begin position="52"/>
        <end position="63"/>
    </location>
</feature>
<accession>B0ECE1</accession>
<gene>
    <name evidence="3" type="ORF">EDI_007400</name>
</gene>
<dbReference type="PROSITE" id="PS50005">
    <property type="entry name" value="TPR"/>
    <property type="match status" value="2"/>
</dbReference>
<evidence type="ECO:0000256" key="1">
    <source>
        <dbReference type="PROSITE-ProRule" id="PRU00339"/>
    </source>
</evidence>
<feature type="compositionally biased region" description="Basic and acidic residues" evidence="2">
    <location>
        <begin position="90"/>
        <end position="108"/>
    </location>
</feature>
<dbReference type="KEGG" id="edi:EDI_007400"/>
<keyword evidence="3" id="KW-0560">Oxidoreductase</keyword>
<dbReference type="SMART" id="SM00028">
    <property type="entry name" value="TPR"/>
    <property type="match status" value="8"/>
</dbReference>
<organism evidence="4">
    <name type="scientific">Entamoeba dispar (strain ATCC PRA-260 / SAW760)</name>
    <dbReference type="NCBI Taxonomy" id="370354"/>
    <lineage>
        <taxon>Eukaryota</taxon>
        <taxon>Amoebozoa</taxon>
        <taxon>Evosea</taxon>
        <taxon>Archamoebae</taxon>
        <taxon>Mastigamoebida</taxon>
        <taxon>Entamoebidae</taxon>
        <taxon>Entamoeba</taxon>
    </lineage>
</organism>
<reference evidence="4" key="1">
    <citation type="submission" date="2007-12" db="EMBL/GenBank/DDBJ databases">
        <title>Annotation of Entamoeba dispar SAW760.</title>
        <authorList>
            <person name="Lorenzi H."/>
            <person name="Inman J."/>
            <person name="Schobel S."/>
            <person name="Amedeo P."/>
            <person name="Caler E."/>
        </authorList>
    </citation>
    <scope>NUCLEOTIDE SEQUENCE [LARGE SCALE GENOMIC DNA]</scope>
    <source>
        <strain evidence="4">ATCC PRA-260 / SAW760</strain>
    </source>
</reference>
<proteinExistence type="predicted"/>
<keyword evidence="1" id="KW-0802">TPR repeat</keyword>
<feature type="repeat" description="TPR" evidence="1">
    <location>
        <begin position="473"/>
        <end position="506"/>
    </location>
</feature>
<dbReference type="Pfam" id="PF13432">
    <property type="entry name" value="TPR_16"/>
    <property type="match status" value="1"/>
</dbReference>
<dbReference type="OMA" id="KEMALYT"/>
<dbReference type="VEuPathDB" id="AmoebaDB:EDI_007400"/>
<dbReference type="PANTHER" id="PTHR44749">
    <property type="entry name" value="SUPPRESSOR OF RPS4-RLD 1"/>
    <property type="match status" value="1"/>
</dbReference>
<dbReference type="EC" id="1.14.11.16" evidence="3"/>
<protein>
    <submittedName>
        <fullName evidence="3">Tetratricopeptide repeat protein, putative</fullName>
        <ecNumber evidence="3">1.14.11.16</ecNumber>
    </submittedName>
</protein>
<sequence>MEHKSKSKQRKSVLDGIDIEKVRKLSRDRSLVILKIRNFGTLNIGHPKFMSSDDEESENEEMTEIPIKKETSLTEKKHHHHHHSKKKIKSKEESQIKETTQETSYKQEKEIINEKNKLDNIYTEDNETSLEERTMDAKRVMAEERKKAKKGIQSTKQQKPIEIKIPEPLPNDKISYGPKRSKGLKVEEVDDNGNVIGEVIPINEQNEKGVPKNFANSTNDPQIDQELAIGYLLVNNGKLQEAVNYLTKFLQKHPNVCGGYIARGTAFAMIGQYQMAVEDFGSAVDIDPTNADAHKRRGQTLIALGKINEALVDMNDAVKYGGEKDVDCYKQRGICYQMIRNYELARDDFGVCVKRSQGDYIAWNHYGLNNTALGLFKEAAEAFGRAVSIKQDFVDGYVNLFQLLKDAGKPNKAEDVFKIIFRLAPNHCFAHYLRGVLFQQIGHHIKATKEFAIAIANVNNQQYGLEKEIDKQVDLYRYNGVTLSASGQFKEAISSFDQAIDIKSDDTAWYMKEVALYTHHLLDHNFTEWNIDSFDPLFKEGFCKHLIPAALHRYEEQSSYDDTIPDINETDLPSQDVIDKILIPAMNIGKYMQYDSQGFVHNASQYLMGGLAAINIGQYIRETIPEWINGGLDEESAMKLLDKIRWRTLMELSTKWRQISEPNDPVYWIDLLTPEQFEEGFGSHTPMYTGQGRVIRYFCQYDRAFKIVQELLPKQVQLKPEWAKAVTEAKNIGDILRVVESNFQVTTPCRSDNFDDPKTGERIIYEGTNLVTEIKEPIGYDFAIKTPCKKSRWILYDKELEACWKKLALLILTRKGEKSEEEKILRAMFSFTFFWYNFMPLTRGTAAGGFVFMMSVLASIGKQIGKHIPQGMQTDWEAILCEYPHKFSDVMYSWMKDSIIPFNIESVPKIEERIPTVRKVIQCFNFCPQIKCE</sequence>
<dbReference type="GO" id="GO:0045892">
    <property type="term" value="P:negative regulation of DNA-templated transcription"/>
    <property type="evidence" value="ECO:0007669"/>
    <property type="project" value="InterPro"/>
</dbReference>
<dbReference type="SUPFAM" id="SSF48452">
    <property type="entry name" value="TPR-like"/>
    <property type="match status" value="2"/>
</dbReference>
<dbReference type="Gene3D" id="1.25.40.10">
    <property type="entry name" value="Tetratricopeptide repeat domain"/>
    <property type="match status" value="2"/>
</dbReference>
<dbReference type="OrthoDB" id="1926212at2759"/>
<feature type="region of interest" description="Disordered" evidence="2">
    <location>
        <begin position="44"/>
        <end position="108"/>
    </location>
</feature>
<feature type="compositionally biased region" description="Basic residues" evidence="2">
    <location>
        <begin position="76"/>
        <end position="89"/>
    </location>
</feature>
<dbReference type="AlphaFoldDB" id="B0ECE1"/>
<dbReference type="eggNOG" id="KOG1124">
    <property type="taxonomic scope" value="Eukaryota"/>
</dbReference>
<dbReference type="Proteomes" id="UP000008076">
    <property type="component" value="Unassembled WGS sequence"/>
</dbReference>
<feature type="compositionally biased region" description="Basic and acidic residues" evidence="2">
    <location>
        <begin position="66"/>
        <end position="75"/>
    </location>
</feature>
<dbReference type="InterPro" id="IPR044650">
    <property type="entry name" value="SRFR1-like"/>
</dbReference>
<dbReference type="InterPro" id="IPR011990">
    <property type="entry name" value="TPR-like_helical_dom_sf"/>
</dbReference>
<dbReference type="PANTHER" id="PTHR44749:SF1">
    <property type="entry name" value="TETRATRICOPEPTIDE-LIKE HELICAL DOMAIN-CONTAINING PROTEIN"/>
    <property type="match status" value="1"/>
</dbReference>
<keyword evidence="4" id="KW-1185">Reference proteome</keyword>
<evidence type="ECO:0000313" key="3">
    <source>
        <dbReference type="EMBL" id="EDR27784.1"/>
    </source>
</evidence>
<dbReference type="GeneID" id="5880954"/>
<dbReference type="EMBL" id="DS548729">
    <property type="protein sequence ID" value="EDR27784.1"/>
    <property type="molecule type" value="Genomic_DNA"/>
</dbReference>
<name>B0ECE1_ENTDS</name>
<dbReference type="GO" id="GO:0062101">
    <property type="term" value="F:peptidyl-aspartic acid 3-dioxygenase activity"/>
    <property type="evidence" value="ECO:0007669"/>
    <property type="project" value="UniProtKB-EC"/>
</dbReference>
<dbReference type="InterPro" id="IPR019734">
    <property type="entry name" value="TPR_rpt"/>
</dbReference>